<dbReference type="EMBL" id="MCGE01000025">
    <property type="protein sequence ID" value="ORZ10078.1"/>
    <property type="molecule type" value="Genomic_DNA"/>
</dbReference>
<evidence type="ECO:0000313" key="3">
    <source>
        <dbReference type="Proteomes" id="UP000193560"/>
    </source>
</evidence>
<keyword evidence="1" id="KW-0812">Transmembrane</keyword>
<dbReference type="STRING" id="90262.A0A1X2I5V8"/>
<protein>
    <submittedName>
        <fullName evidence="2">Uncharacterized protein</fullName>
    </submittedName>
</protein>
<gene>
    <name evidence="2" type="ORF">BCR42DRAFT_112220</name>
</gene>
<dbReference type="Proteomes" id="UP000193560">
    <property type="component" value="Unassembled WGS sequence"/>
</dbReference>
<accession>A0A1X2I5V8</accession>
<sequence length="164" mass="18969">MDGENTAHQQLIRGMYRLSFFVFLFLFSIPFFSYPENDPDHPWPSTVEQVRDALDLEKDTISNVTFGQNISHPLPPLMDTQVKQLYTLEQQETGPHFYHNITSIFRGSWSSQNVTVPDMDISNKTLQDQSRGQFHFDDGGSFSLNIKSVKTKNDNINYIQVNLY</sequence>
<name>A0A1X2I5V8_9FUNG</name>
<keyword evidence="1" id="KW-1133">Transmembrane helix</keyword>
<dbReference type="AlphaFoldDB" id="A0A1X2I5V8"/>
<feature type="transmembrane region" description="Helical" evidence="1">
    <location>
        <begin position="15"/>
        <end position="34"/>
    </location>
</feature>
<dbReference type="OrthoDB" id="9984778at2759"/>
<keyword evidence="3" id="KW-1185">Reference proteome</keyword>
<evidence type="ECO:0000256" key="1">
    <source>
        <dbReference type="SAM" id="Phobius"/>
    </source>
</evidence>
<keyword evidence="1" id="KW-0472">Membrane</keyword>
<proteinExistence type="predicted"/>
<organism evidence="2 3">
    <name type="scientific">Absidia repens</name>
    <dbReference type="NCBI Taxonomy" id="90262"/>
    <lineage>
        <taxon>Eukaryota</taxon>
        <taxon>Fungi</taxon>
        <taxon>Fungi incertae sedis</taxon>
        <taxon>Mucoromycota</taxon>
        <taxon>Mucoromycotina</taxon>
        <taxon>Mucoromycetes</taxon>
        <taxon>Mucorales</taxon>
        <taxon>Cunninghamellaceae</taxon>
        <taxon>Absidia</taxon>
    </lineage>
</organism>
<evidence type="ECO:0000313" key="2">
    <source>
        <dbReference type="EMBL" id="ORZ10078.1"/>
    </source>
</evidence>
<comment type="caution">
    <text evidence="2">The sequence shown here is derived from an EMBL/GenBank/DDBJ whole genome shotgun (WGS) entry which is preliminary data.</text>
</comment>
<reference evidence="2 3" key="1">
    <citation type="submission" date="2016-07" db="EMBL/GenBank/DDBJ databases">
        <title>Pervasive Adenine N6-methylation of Active Genes in Fungi.</title>
        <authorList>
            <consortium name="DOE Joint Genome Institute"/>
            <person name="Mondo S.J."/>
            <person name="Dannebaum R.O."/>
            <person name="Kuo R.C."/>
            <person name="Labutti K."/>
            <person name="Haridas S."/>
            <person name="Kuo A."/>
            <person name="Salamov A."/>
            <person name="Ahrendt S.R."/>
            <person name="Lipzen A."/>
            <person name="Sullivan W."/>
            <person name="Andreopoulos W.B."/>
            <person name="Clum A."/>
            <person name="Lindquist E."/>
            <person name="Daum C."/>
            <person name="Ramamoorthy G.K."/>
            <person name="Gryganskyi A."/>
            <person name="Culley D."/>
            <person name="Magnuson J.K."/>
            <person name="James T.Y."/>
            <person name="O'Malley M.A."/>
            <person name="Stajich J.E."/>
            <person name="Spatafora J.W."/>
            <person name="Visel A."/>
            <person name="Grigoriev I.V."/>
        </authorList>
    </citation>
    <scope>NUCLEOTIDE SEQUENCE [LARGE SCALE GENOMIC DNA]</scope>
    <source>
        <strain evidence="2 3">NRRL 1336</strain>
    </source>
</reference>